<evidence type="ECO:0000256" key="1">
    <source>
        <dbReference type="SAM" id="Phobius"/>
    </source>
</evidence>
<sequence length="121" mass="13142">MSWWDYLFDNVPINWSNFNCDKTPIFTSALCGLLIATGFLFAALGFSSMLVWREKRTGGVGAAGGVIGFIIVPAVMFTGAPWSLWIDNDYPDRLVPAIIGGNLLNGILIGTLLGSIKKFLL</sequence>
<feature type="transmembrane region" description="Helical" evidence="1">
    <location>
        <begin position="58"/>
        <end position="82"/>
    </location>
</feature>
<dbReference type="RefSeq" id="WP_144874067.1">
    <property type="nucleotide sequence ID" value="NZ_LR214061.1"/>
</dbReference>
<evidence type="ECO:0000313" key="3">
    <source>
        <dbReference type="Proteomes" id="UP000320055"/>
    </source>
</evidence>
<dbReference type="EMBL" id="CAACVJ010000251">
    <property type="protein sequence ID" value="VEP15311.1"/>
    <property type="molecule type" value="Genomic_DNA"/>
</dbReference>
<evidence type="ECO:0000313" key="2">
    <source>
        <dbReference type="EMBL" id="VEP15311.1"/>
    </source>
</evidence>
<gene>
    <name evidence="2" type="ORF">H1P_3240013</name>
</gene>
<keyword evidence="3" id="KW-1185">Reference proteome</keyword>
<dbReference type="AlphaFoldDB" id="A0A563VV78"/>
<feature type="transmembrane region" description="Helical" evidence="1">
    <location>
        <begin position="25"/>
        <end position="46"/>
    </location>
</feature>
<protein>
    <submittedName>
        <fullName evidence="2">Uncharacterized protein</fullName>
    </submittedName>
</protein>
<keyword evidence="1" id="KW-0812">Transmembrane</keyword>
<keyword evidence="1" id="KW-0472">Membrane</keyword>
<dbReference type="Proteomes" id="UP000320055">
    <property type="component" value="Unassembled WGS sequence"/>
</dbReference>
<organism evidence="2 3">
    <name type="scientific">Hyella patelloides LEGE 07179</name>
    <dbReference type="NCBI Taxonomy" id="945734"/>
    <lineage>
        <taxon>Bacteria</taxon>
        <taxon>Bacillati</taxon>
        <taxon>Cyanobacteriota</taxon>
        <taxon>Cyanophyceae</taxon>
        <taxon>Pleurocapsales</taxon>
        <taxon>Hyellaceae</taxon>
        <taxon>Hyella</taxon>
    </lineage>
</organism>
<feature type="transmembrane region" description="Helical" evidence="1">
    <location>
        <begin position="94"/>
        <end position="116"/>
    </location>
</feature>
<accession>A0A563VV78</accession>
<keyword evidence="1" id="KW-1133">Transmembrane helix</keyword>
<reference evidence="2 3" key="1">
    <citation type="submission" date="2019-01" db="EMBL/GenBank/DDBJ databases">
        <authorList>
            <person name="Brito A."/>
        </authorList>
    </citation>
    <scope>NUCLEOTIDE SEQUENCE [LARGE SCALE GENOMIC DNA]</scope>
    <source>
        <strain evidence="2">1</strain>
    </source>
</reference>
<proteinExistence type="predicted"/>
<name>A0A563VV78_9CYAN</name>